<accession>A0A1S9S1F4</accession>
<dbReference type="PANTHER" id="PTHR43162:SF1">
    <property type="entry name" value="PRESTALK A DIFFERENTIATION PROTEIN A"/>
    <property type="match status" value="1"/>
</dbReference>
<proteinExistence type="predicted"/>
<dbReference type="Gene3D" id="3.90.25.10">
    <property type="entry name" value="UDP-galactose 4-epimerase, domain 1"/>
    <property type="match status" value="1"/>
</dbReference>
<dbReference type="Gene3D" id="3.40.50.720">
    <property type="entry name" value="NAD(P)-binding Rossmann-like Domain"/>
    <property type="match status" value="1"/>
</dbReference>
<dbReference type="PANTHER" id="PTHR43162">
    <property type="match status" value="1"/>
</dbReference>
<dbReference type="EMBL" id="LJBN01000002">
    <property type="protein sequence ID" value="OOQ91401.1"/>
    <property type="molecule type" value="Genomic_DNA"/>
</dbReference>
<dbReference type="SUPFAM" id="SSF51735">
    <property type="entry name" value="NAD(P)-binding Rossmann-fold domains"/>
    <property type="match status" value="1"/>
</dbReference>
<evidence type="ECO:0000259" key="1">
    <source>
        <dbReference type="Pfam" id="PF05368"/>
    </source>
</evidence>
<evidence type="ECO:0000313" key="3">
    <source>
        <dbReference type="Proteomes" id="UP000190744"/>
    </source>
</evidence>
<name>A0A1S9S1F4_PENBI</name>
<dbReference type="InterPro" id="IPR036291">
    <property type="entry name" value="NAD(P)-bd_dom_sf"/>
</dbReference>
<organism evidence="2 3">
    <name type="scientific">Penicillium brasilianum</name>
    <dbReference type="NCBI Taxonomy" id="104259"/>
    <lineage>
        <taxon>Eukaryota</taxon>
        <taxon>Fungi</taxon>
        <taxon>Dikarya</taxon>
        <taxon>Ascomycota</taxon>
        <taxon>Pezizomycotina</taxon>
        <taxon>Eurotiomycetes</taxon>
        <taxon>Eurotiomycetidae</taxon>
        <taxon>Eurotiales</taxon>
        <taxon>Aspergillaceae</taxon>
        <taxon>Penicillium</taxon>
    </lineage>
</organism>
<comment type="caution">
    <text evidence="2">The sequence shown here is derived from an EMBL/GenBank/DDBJ whole genome shotgun (WGS) entry which is preliminary data.</text>
</comment>
<dbReference type="InterPro" id="IPR051604">
    <property type="entry name" value="Ergot_Alk_Oxidoreductase"/>
</dbReference>
<feature type="domain" description="NmrA-like" evidence="1">
    <location>
        <begin position="2"/>
        <end position="244"/>
    </location>
</feature>
<reference evidence="3" key="1">
    <citation type="submission" date="2015-09" db="EMBL/GenBank/DDBJ databases">
        <authorList>
            <person name="Fill T.P."/>
            <person name="Baretta J.F."/>
            <person name="de Almeida L.G."/>
            <person name="Rocha M."/>
            <person name="de Souza D.H."/>
            <person name="Malavazi I."/>
            <person name="Cerdeira L.T."/>
            <person name="Hong H."/>
            <person name="Samborskyy M."/>
            <person name="de Vasconcelos A.T."/>
            <person name="Leadlay P."/>
            <person name="Rodrigues-Filho E."/>
        </authorList>
    </citation>
    <scope>NUCLEOTIDE SEQUENCE [LARGE SCALE GENOMIC DNA]</scope>
    <source>
        <strain evidence="3">LaBioMMi 136</strain>
    </source>
</reference>
<dbReference type="Pfam" id="PF05368">
    <property type="entry name" value="NmrA"/>
    <property type="match status" value="1"/>
</dbReference>
<sequence length="301" mass="33005">MQVTIVPASTKTGEATIRSLLSKPVQVRGIYRDLSKVPAAFSAEANFSAVEGNASEKGALDLTGSDAVLAIIPPVFDGRDLLEHAETISSNIKTAIELAGNVKRLILLSSIGADFSEGVGEIKTNNKAEEVLRQARVESIVFVRCAYFMENWTMNLATLKGPDPFFFSTITPVDYEIPMVSILDIGITLAEQLTDEAILAEKPYIVELHGPQNYSALDVRAAFTRVLGNEVEVRPVEKDHLRKFYAQIFPPTVLDHWVELAMSILPDGKLGTEYMLHPRGPVLHGRTDLETAIKASREAEN</sequence>
<protein>
    <recommendedName>
        <fullName evidence="1">NmrA-like domain-containing protein</fullName>
    </recommendedName>
</protein>
<gene>
    <name evidence="2" type="ORF">PEBR_00530</name>
</gene>
<evidence type="ECO:0000313" key="2">
    <source>
        <dbReference type="EMBL" id="OOQ91401.1"/>
    </source>
</evidence>
<dbReference type="AlphaFoldDB" id="A0A1S9S1F4"/>
<dbReference type="InterPro" id="IPR008030">
    <property type="entry name" value="NmrA-like"/>
</dbReference>
<dbReference type="Proteomes" id="UP000190744">
    <property type="component" value="Unassembled WGS sequence"/>
</dbReference>